<protein>
    <submittedName>
        <fullName evidence="2">Uncharacterized protein</fullName>
    </submittedName>
</protein>
<organism evidence="2">
    <name type="scientific">Gymnodinialimonas phycosphaerae</name>
    <dbReference type="NCBI Taxonomy" id="2841589"/>
    <lineage>
        <taxon>Bacteria</taxon>
        <taxon>Pseudomonadati</taxon>
        <taxon>Pseudomonadota</taxon>
        <taxon>Alphaproteobacteria</taxon>
        <taxon>Rhodobacterales</taxon>
        <taxon>Paracoccaceae</taxon>
        <taxon>Gymnodinialimonas</taxon>
    </lineage>
</organism>
<sequence length="298" mass="31078">MSTTAPTPQPGAQQNPMLSLSMLDRDVTVTGWPLLPAKEAQNFIANAQAYVLPKGETLYRVYGGTAGDKGAYWSPAPPAPGSTEAEWRRTNAIEYSWNTGEFVVSYTAEADIPLWKGGVESKPAQDMQKQMLPDYWLVGGGTQFFFANWLIPGFKPVPEGKTPWAGTTQAGAVAPEPLAATPTDFDPSDALAAQAFRLSALADALRASAEALRATPTGSEADAAALEGASANLISSANTILNNIGKDPKMVSAAVQSQLGLARNVGLGAGIGASETVDRQVTEIVRGAAVLSGRAKGS</sequence>
<evidence type="ECO:0000313" key="2">
    <source>
        <dbReference type="EMBL" id="QXL86883.1"/>
    </source>
</evidence>
<dbReference type="EMBL" id="JAIMBW010000001">
    <property type="protein sequence ID" value="MBY4894204.1"/>
    <property type="molecule type" value="Genomic_DNA"/>
</dbReference>
<reference evidence="2 3" key="1">
    <citation type="submission" date="2021-07" db="EMBL/GenBank/DDBJ databases">
        <title>Karlodiniumbacter phycospheric gen. nov., sp. nov., a phycosphere bacterium isolated from karlodinium veneficum.</title>
        <authorList>
            <person name="Peng Y."/>
            <person name="Jiang L."/>
            <person name="Lee J."/>
        </authorList>
    </citation>
    <scope>NUCLEOTIDE SEQUENCE</scope>
    <source>
        <strain evidence="2 3">N5</strain>
    </source>
</reference>
<dbReference type="EMBL" id="CP078073">
    <property type="protein sequence ID" value="QXL86883.1"/>
    <property type="molecule type" value="Genomic_DNA"/>
</dbReference>
<accession>A0A975TSM2</accession>
<name>A0A975TSM2_9RHOB</name>
<keyword evidence="3" id="KW-1185">Reference proteome</keyword>
<dbReference type="RefSeq" id="WP_257893803.1">
    <property type="nucleotide sequence ID" value="NZ_JAIMBW010000001.1"/>
</dbReference>
<dbReference type="Proteomes" id="UP000693972">
    <property type="component" value="Unassembled WGS sequence"/>
</dbReference>
<evidence type="ECO:0000313" key="1">
    <source>
        <dbReference type="EMBL" id="MBY4894204.1"/>
    </source>
</evidence>
<gene>
    <name evidence="1" type="ORF">KUL25_15715</name>
    <name evidence="2" type="ORF">KUL25_15720</name>
</gene>
<proteinExistence type="predicted"/>
<evidence type="ECO:0000313" key="3">
    <source>
        <dbReference type="Proteomes" id="UP000693972"/>
    </source>
</evidence>
<dbReference type="AlphaFoldDB" id="A0A975TSM2"/>